<name>A0A0E9SWW9_ANGAN</name>
<proteinExistence type="predicted"/>
<reference evidence="1" key="2">
    <citation type="journal article" date="2015" name="Fish Shellfish Immunol.">
        <title>Early steps in the European eel (Anguilla anguilla)-Vibrio vulnificus interaction in the gills: Role of the RtxA13 toxin.</title>
        <authorList>
            <person name="Callol A."/>
            <person name="Pajuelo D."/>
            <person name="Ebbesson L."/>
            <person name="Teles M."/>
            <person name="MacKenzie S."/>
            <person name="Amaro C."/>
        </authorList>
    </citation>
    <scope>NUCLEOTIDE SEQUENCE</scope>
</reference>
<protein>
    <submittedName>
        <fullName evidence="1">Uncharacterized protein</fullName>
    </submittedName>
</protein>
<reference evidence="1" key="1">
    <citation type="submission" date="2014-11" db="EMBL/GenBank/DDBJ databases">
        <authorList>
            <person name="Amaro Gonzalez C."/>
        </authorList>
    </citation>
    <scope>NUCLEOTIDE SEQUENCE</scope>
</reference>
<dbReference type="EMBL" id="GBXM01063397">
    <property type="protein sequence ID" value="JAH45180.1"/>
    <property type="molecule type" value="Transcribed_RNA"/>
</dbReference>
<dbReference type="AlphaFoldDB" id="A0A0E9SWW9"/>
<organism evidence="1">
    <name type="scientific">Anguilla anguilla</name>
    <name type="common">European freshwater eel</name>
    <name type="synonym">Muraena anguilla</name>
    <dbReference type="NCBI Taxonomy" id="7936"/>
    <lineage>
        <taxon>Eukaryota</taxon>
        <taxon>Metazoa</taxon>
        <taxon>Chordata</taxon>
        <taxon>Craniata</taxon>
        <taxon>Vertebrata</taxon>
        <taxon>Euteleostomi</taxon>
        <taxon>Actinopterygii</taxon>
        <taxon>Neopterygii</taxon>
        <taxon>Teleostei</taxon>
        <taxon>Anguilliformes</taxon>
        <taxon>Anguillidae</taxon>
        <taxon>Anguilla</taxon>
    </lineage>
</organism>
<sequence length="34" mass="4034">MDPSPNPGPETEKIQILSVTIHKAVDWRHWQCYR</sequence>
<evidence type="ECO:0000313" key="1">
    <source>
        <dbReference type="EMBL" id="JAH45180.1"/>
    </source>
</evidence>
<accession>A0A0E9SWW9</accession>